<evidence type="ECO:0008006" key="4">
    <source>
        <dbReference type="Google" id="ProtNLM"/>
    </source>
</evidence>
<feature type="non-terminal residue" evidence="2">
    <location>
        <position position="103"/>
    </location>
</feature>
<accession>A0A6A7A609</accession>
<reference evidence="2" key="1">
    <citation type="journal article" date="2020" name="Stud. Mycol.">
        <title>101 Dothideomycetes genomes: a test case for predicting lifestyles and emergence of pathogens.</title>
        <authorList>
            <person name="Haridas S."/>
            <person name="Albert R."/>
            <person name="Binder M."/>
            <person name="Bloem J."/>
            <person name="Labutti K."/>
            <person name="Salamov A."/>
            <person name="Andreopoulos B."/>
            <person name="Baker S."/>
            <person name="Barry K."/>
            <person name="Bills G."/>
            <person name="Bluhm B."/>
            <person name="Cannon C."/>
            <person name="Castanera R."/>
            <person name="Culley D."/>
            <person name="Daum C."/>
            <person name="Ezra D."/>
            <person name="Gonzalez J."/>
            <person name="Henrissat B."/>
            <person name="Kuo A."/>
            <person name="Liang C."/>
            <person name="Lipzen A."/>
            <person name="Lutzoni F."/>
            <person name="Magnuson J."/>
            <person name="Mondo S."/>
            <person name="Nolan M."/>
            <person name="Ohm R."/>
            <person name="Pangilinan J."/>
            <person name="Park H.-J."/>
            <person name="Ramirez L."/>
            <person name="Alfaro M."/>
            <person name="Sun H."/>
            <person name="Tritt A."/>
            <person name="Yoshinaga Y."/>
            <person name="Zwiers L.-H."/>
            <person name="Turgeon B."/>
            <person name="Goodwin S."/>
            <person name="Spatafora J."/>
            <person name="Crous P."/>
            <person name="Grigoriev I."/>
        </authorList>
    </citation>
    <scope>NUCLEOTIDE SEQUENCE</scope>
    <source>
        <strain evidence="2">CBS 113818</strain>
    </source>
</reference>
<organism evidence="2 3">
    <name type="scientific">Ophiobolus disseminans</name>
    <dbReference type="NCBI Taxonomy" id="1469910"/>
    <lineage>
        <taxon>Eukaryota</taxon>
        <taxon>Fungi</taxon>
        <taxon>Dikarya</taxon>
        <taxon>Ascomycota</taxon>
        <taxon>Pezizomycotina</taxon>
        <taxon>Dothideomycetes</taxon>
        <taxon>Pleosporomycetidae</taxon>
        <taxon>Pleosporales</taxon>
        <taxon>Pleosporineae</taxon>
        <taxon>Phaeosphaeriaceae</taxon>
        <taxon>Ophiobolus</taxon>
    </lineage>
</organism>
<evidence type="ECO:0000256" key="1">
    <source>
        <dbReference type="SAM" id="SignalP"/>
    </source>
</evidence>
<sequence length="103" mass="10478">LTILATLSAAIGTTFAADVCRPLTSSCGGNAVCCAGIQENNCCNLGASTTSVRFTIPNNSRAQAFTGSGCSGSVQTTQNPNARTVCLPYGSGRQSARWLQGLS</sequence>
<feature type="chain" id="PRO_5025451769" description="Hydrophobin" evidence="1">
    <location>
        <begin position="17"/>
        <end position="103"/>
    </location>
</feature>
<name>A0A6A7A609_9PLEO</name>
<evidence type="ECO:0000313" key="2">
    <source>
        <dbReference type="EMBL" id="KAF2828244.1"/>
    </source>
</evidence>
<feature type="signal peptide" evidence="1">
    <location>
        <begin position="1"/>
        <end position="16"/>
    </location>
</feature>
<dbReference type="OrthoDB" id="4519464at2759"/>
<protein>
    <recommendedName>
        <fullName evidence="4">Hydrophobin</fullName>
    </recommendedName>
</protein>
<dbReference type="AlphaFoldDB" id="A0A6A7A609"/>
<gene>
    <name evidence="2" type="ORF">CC86DRAFT_239851</name>
</gene>
<keyword evidence="1" id="KW-0732">Signal</keyword>
<dbReference type="Proteomes" id="UP000799424">
    <property type="component" value="Unassembled WGS sequence"/>
</dbReference>
<keyword evidence="3" id="KW-1185">Reference proteome</keyword>
<feature type="non-terminal residue" evidence="2">
    <location>
        <position position="1"/>
    </location>
</feature>
<dbReference type="EMBL" id="MU006223">
    <property type="protein sequence ID" value="KAF2828244.1"/>
    <property type="molecule type" value="Genomic_DNA"/>
</dbReference>
<proteinExistence type="predicted"/>
<evidence type="ECO:0000313" key="3">
    <source>
        <dbReference type="Proteomes" id="UP000799424"/>
    </source>
</evidence>